<dbReference type="InterPro" id="IPR036942">
    <property type="entry name" value="Beta-barrel_TonB_sf"/>
</dbReference>
<evidence type="ECO:0000313" key="6">
    <source>
        <dbReference type="EMBL" id="ABJ84329.1"/>
    </source>
</evidence>
<keyword evidence="2" id="KW-0472">Membrane</keyword>
<feature type="signal peptide" evidence="4">
    <location>
        <begin position="1"/>
        <end position="23"/>
    </location>
</feature>
<feature type="chain" id="PRO_5004163919" evidence="4">
    <location>
        <begin position="24"/>
        <end position="995"/>
    </location>
</feature>
<proteinExistence type="predicted"/>
<dbReference type="STRING" id="234267.Acid_3356"/>
<organism evidence="6">
    <name type="scientific">Solibacter usitatus (strain Ellin6076)</name>
    <dbReference type="NCBI Taxonomy" id="234267"/>
    <lineage>
        <taxon>Bacteria</taxon>
        <taxon>Pseudomonadati</taxon>
        <taxon>Acidobacteriota</taxon>
        <taxon>Terriglobia</taxon>
        <taxon>Bryobacterales</taxon>
        <taxon>Solibacteraceae</taxon>
        <taxon>Candidatus Solibacter</taxon>
    </lineage>
</organism>
<dbReference type="Gene3D" id="2.40.170.20">
    <property type="entry name" value="TonB-dependent receptor, beta-barrel domain"/>
    <property type="match status" value="1"/>
</dbReference>
<reference evidence="6" key="1">
    <citation type="submission" date="2006-10" db="EMBL/GenBank/DDBJ databases">
        <title>Complete sequence of Solibacter usitatus Ellin6076.</title>
        <authorList>
            <consortium name="US DOE Joint Genome Institute"/>
            <person name="Copeland A."/>
            <person name="Lucas S."/>
            <person name="Lapidus A."/>
            <person name="Barry K."/>
            <person name="Detter J.C."/>
            <person name="Glavina del Rio T."/>
            <person name="Hammon N."/>
            <person name="Israni S."/>
            <person name="Dalin E."/>
            <person name="Tice H."/>
            <person name="Pitluck S."/>
            <person name="Thompson L.S."/>
            <person name="Brettin T."/>
            <person name="Bruce D."/>
            <person name="Han C."/>
            <person name="Tapia R."/>
            <person name="Gilna P."/>
            <person name="Schmutz J."/>
            <person name="Larimer F."/>
            <person name="Land M."/>
            <person name="Hauser L."/>
            <person name="Kyrpides N."/>
            <person name="Mikhailova N."/>
            <person name="Janssen P.H."/>
            <person name="Kuske C.R."/>
            <person name="Richardson P."/>
        </authorList>
    </citation>
    <scope>NUCLEOTIDE SEQUENCE</scope>
    <source>
        <strain evidence="6">Ellin6076</strain>
    </source>
</reference>
<dbReference type="eggNOG" id="COG4771">
    <property type="taxonomic scope" value="Bacteria"/>
</dbReference>
<dbReference type="KEGG" id="sus:Acid_3356"/>
<dbReference type="InterPro" id="IPR057601">
    <property type="entry name" value="Oar-like_b-barrel"/>
</dbReference>
<dbReference type="GO" id="GO:0009279">
    <property type="term" value="C:cell outer membrane"/>
    <property type="evidence" value="ECO:0007669"/>
    <property type="project" value="UniProtKB-SubCell"/>
</dbReference>
<sequence precursor="true">MIQVRLIIPGVLCLLGMVMPLAAQNASVVGTVRDPQQSVMPNVAVTLTNNQTGVAQSTKTDTEGNYEFPVVRPGSYSLKAQQPGFQTFVQNTFPVNVDERTRVDVAMQVGETSTAVTVEATPAGVQTESSSLGDVVDNKKIVEIPLNGRFFLDLALLTAGTTVPSTNNRTFLAVPSGIGISGINASGTREDSTNYMVDGINLSDMVQNQITFQPNIDMIQEFKVQTNSFNAEYGRNAGIVINAVSKAGTNGLHGTGYEFLRNQRFDAKNFFDPPGPIIPFNRDIYGYSVGAPIVKNKTFFFTSYEGREGHEVASLKTLVPTDAQRAGVTNATILKLLTLVPSANDPTGTFFVGSAPRNRRLNQYTGRIDHNASPRDFIFGSFIINRDSRTEPTLQGNNLPGFGDYRPAKRYLLTLGYTHSFTASLTNELRAGVNRVRIDFVPSDTANPADFGIASPSSVFPNINVASSLIFGGLNGFPQGRGDTTYQYNDTISWVHGRQSIRAGVEVRRFDNNNFNGGTGGTISFGTMAGFLAGTPTSATETALPATPALRVSAFNAFAQDDIKLNQRLTVNLGLRWEYNGVPNEIHNRLGIYNFSLNQVLGAGTPNAGQPYPDRYTNFGPRVGFAYDPFGKGKTVIRAGAGIYYDQPVTNIVSPLGSNPPFATSVNNTSNISLATPFAAPPGTGSAIQAIDPHFRDAMVLSYNFNIQHEAFGTVFQVSYVGSEGHHLRINGDWNQGINGVRPIPGFTSINIQQSVSNSNYNGLWISANKRLAKGLTFNTSYTFSKSIDNNSVGSSNPQAQDYRNLAAERALSDFDARHRFVLSGIYLLPFKADGAFLRRVVEGWSMSPIVNLQSGSPFSPIIAVTDARGSLEAFDRPFLVPGVPLYLPNPSPNGFVNPAAFTRQATGFGNAGRNILTSPGFEDIDLSISKMTAIKERVSLQFRAEAFNLFNHPNFGQPVNNLAASTFGQILATRTTRGDLGSSRQLQLGLKLIF</sequence>
<keyword evidence="3" id="KW-0998">Cell outer membrane</keyword>
<gene>
    <name evidence="6" type="ordered locus">Acid_3356</name>
</gene>
<accession>Q02D75</accession>
<dbReference type="Gene3D" id="2.60.40.1120">
    <property type="entry name" value="Carboxypeptidase-like, regulatory domain"/>
    <property type="match status" value="1"/>
</dbReference>
<dbReference type="HOGENOM" id="CLU_006298_0_0_0"/>
<feature type="domain" description="TonB-dependent transporter Oar-like beta-barrel" evidence="5">
    <location>
        <begin position="244"/>
        <end position="988"/>
    </location>
</feature>
<dbReference type="SUPFAM" id="SSF56935">
    <property type="entry name" value="Porins"/>
    <property type="match status" value="1"/>
</dbReference>
<dbReference type="InterPro" id="IPR013784">
    <property type="entry name" value="Carb-bd-like_fold"/>
</dbReference>
<dbReference type="OrthoDB" id="97893at2"/>
<evidence type="ECO:0000256" key="1">
    <source>
        <dbReference type="ARBA" id="ARBA00004442"/>
    </source>
</evidence>
<keyword evidence="4" id="KW-0732">Signal</keyword>
<dbReference type="Pfam" id="PF13620">
    <property type="entry name" value="CarboxypepD_reg"/>
    <property type="match status" value="1"/>
</dbReference>
<protein>
    <submittedName>
        <fullName evidence="6">Cna B domain protein</fullName>
    </submittedName>
</protein>
<evidence type="ECO:0000259" key="5">
    <source>
        <dbReference type="Pfam" id="PF25183"/>
    </source>
</evidence>
<evidence type="ECO:0000256" key="2">
    <source>
        <dbReference type="ARBA" id="ARBA00023136"/>
    </source>
</evidence>
<comment type="subcellular location">
    <subcellularLocation>
        <location evidence="1">Cell outer membrane</location>
    </subcellularLocation>
</comment>
<dbReference type="AlphaFoldDB" id="Q02D75"/>
<dbReference type="GO" id="GO:0030246">
    <property type="term" value="F:carbohydrate binding"/>
    <property type="evidence" value="ECO:0007669"/>
    <property type="project" value="InterPro"/>
</dbReference>
<evidence type="ECO:0000256" key="4">
    <source>
        <dbReference type="SAM" id="SignalP"/>
    </source>
</evidence>
<name>Q02D75_SOLUE</name>
<dbReference type="SUPFAM" id="SSF49452">
    <property type="entry name" value="Starch-binding domain-like"/>
    <property type="match status" value="1"/>
</dbReference>
<evidence type="ECO:0000256" key="3">
    <source>
        <dbReference type="ARBA" id="ARBA00023237"/>
    </source>
</evidence>
<dbReference type="Pfam" id="PF25183">
    <property type="entry name" value="OMP_b-brl_4"/>
    <property type="match status" value="1"/>
</dbReference>
<dbReference type="InParanoid" id="Q02D75"/>
<dbReference type="EMBL" id="CP000473">
    <property type="protein sequence ID" value="ABJ84329.1"/>
    <property type="molecule type" value="Genomic_DNA"/>
</dbReference>